<proteinExistence type="predicted"/>
<dbReference type="Proteomes" id="UP000643810">
    <property type="component" value="Unassembled WGS sequence"/>
</dbReference>
<sequence>MKSKYPYSKELKKAISFSNIDLEKKIRDGSLAKVAGFLNKQVSSYKSKIAKVRKDTYHSFDQKGNLYHSYEK</sequence>
<name>A0ABR7GG96_9FIRM</name>
<reference evidence="1 2" key="1">
    <citation type="submission" date="2020-08" db="EMBL/GenBank/DDBJ databases">
        <title>Genome public.</title>
        <authorList>
            <person name="Liu C."/>
            <person name="Sun Q."/>
        </authorList>
    </citation>
    <scope>NUCLEOTIDE SEQUENCE [LARGE SCALE GENOMIC DNA]</scope>
    <source>
        <strain evidence="1 2">NSJ-9</strain>
    </source>
</reference>
<accession>A0ABR7GG96</accession>
<dbReference type="EMBL" id="JACOPG010000003">
    <property type="protein sequence ID" value="MBC5686471.1"/>
    <property type="molecule type" value="Genomic_DNA"/>
</dbReference>
<dbReference type="RefSeq" id="WP_186854305.1">
    <property type="nucleotide sequence ID" value="NZ_JACOPG010000003.1"/>
</dbReference>
<evidence type="ECO:0000313" key="1">
    <source>
        <dbReference type="EMBL" id="MBC5686471.1"/>
    </source>
</evidence>
<gene>
    <name evidence="1" type="ORF">H8R94_07655</name>
</gene>
<keyword evidence="2" id="KW-1185">Reference proteome</keyword>
<comment type="caution">
    <text evidence="1">The sequence shown here is derived from an EMBL/GenBank/DDBJ whole genome shotgun (WGS) entry which is preliminary data.</text>
</comment>
<evidence type="ECO:0000313" key="2">
    <source>
        <dbReference type="Proteomes" id="UP000643810"/>
    </source>
</evidence>
<organism evidence="1 2">
    <name type="scientific">Roseburia lenta</name>
    <dbReference type="NCBI Taxonomy" id="2763061"/>
    <lineage>
        <taxon>Bacteria</taxon>
        <taxon>Bacillati</taxon>
        <taxon>Bacillota</taxon>
        <taxon>Clostridia</taxon>
        <taxon>Lachnospirales</taxon>
        <taxon>Lachnospiraceae</taxon>
        <taxon>Roseburia</taxon>
    </lineage>
</organism>
<protein>
    <submittedName>
        <fullName evidence="1">Uncharacterized protein</fullName>
    </submittedName>
</protein>